<dbReference type="SUPFAM" id="SSF55008">
    <property type="entry name" value="HMA, heavy metal-associated domain"/>
    <property type="match status" value="1"/>
</dbReference>
<organism evidence="3">
    <name type="scientific">hydrothermal vent metagenome</name>
    <dbReference type="NCBI Taxonomy" id="652676"/>
    <lineage>
        <taxon>unclassified sequences</taxon>
        <taxon>metagenomes</taxon>
        <taxon>ecological metagenomes</taxon>
    </lineage>
</organism>
<dbReference type="InterPro" id="IPR006121">
    <property type="entry name" value="HMA_dom"/>
</dbReference>
<dbReference type="InterPro" id="IPR017969">
    <property type="entry name" value="Heavy-metal-associated_CS"/>
</dbReference>
<dbReference type="Gene3D" id="3.30.70.100">
    <property type="match status" value="1"/>
</dbReference>
<protein>
    <submittedName>
        <fullName evidence="3">Copper-translocating P-type ATPase</fullName>
    </submittedName>
</protein>
<evidence type="ECO:0000256" key="1">
    <source>
        <dbReference type="ARBA" id="ARBA00022723"/>
    </source>
</evidence>
<feature type="domain" description="HMA" evidence="2">
    <location>
        <begin position="38"/>
        <end position="104"/>
    </location>
</feature>
<dbReference type="PROSITE" id="PS50846">
    <property type="entry name" value="HMA_2"/>
    <property type="match status" value="1"/>
</dbReference>
<evidence type="ECO:0000313" key="3">
    <source>
        <dbReference type="EMBL" id="VAV85870.1"/>
    </source>
</evidence>
<dbReference type="GO" id="GO:0046872">
    <property type="term" value="F:metal ion binding"/>
    <property type="evidence" value="ECO:0007669"/>
    <property type="project" value="UniProtKB-KW"/>
</dbReference>
<dbReference type="CDD" id="cd00371">
    <property type="entry name" value="HMA"/>
    <property type="match status" value="1"/>
</dbReference>
<dbReference type="PRINTS" id="PR00942">
    <property type="entry name" value="CUATPASEI"/>
</dbReference>
<reference evidence="3" key="1">
    <citation type="submission" date="2018-06" db="EMBL/GenBank/DDBJ databases">
        <authorList>
            <person name="Zhirakovskaya E."/>
        </authorList>
    </citation>
    <scope>NUCLEOTIDE SEQUENCE</scope>
</reference>
<dbReference type="AlphaFoldDB" id="A0A3B0QWS5"/>
<name>A0A3B0QWS5_9ZZZZ</name>
<dbReference type="Pfam" id="PF00403">
    <property type="entry name" value="HMA"/>
    <property type="match status" value="1"/>
</dbReference>
<dbReference type="InterPro" id="IPR036163">
    <property type="entry name" value="HMA_dom_sf"/>
</dbReference>
<gene>
    <name evidence="3" type="ORF">MNBD_BACTEROID02-759</name>
</gene>
<dbReference type="FunFam" id="3.30.70.100:FF:000001">
    <property type="entry name" value="ATPase copper transporting beta"/>
    <property type="match status" value="1"/>
</dbReference>
<proteinExistence type="predicted"/>
<dbReference type="PANTHER" id="PTHR46594:SF4">
    <property type="entry name" value="P-TYPE CATION-TRANSPORTING ATPASE"/>
    <property type="match status" value="1"/>
</dbReference>
<keyword evidence="1" id="KW-0479">Metal-binding</keyword>
<accession>A0A3B0QWS5</accession>
<evidence type="ECO:0000259" key="2">
    <source>
        <dbReference type="PROSITE" id="PS50846"/>
    </source>
</evidence>
<dbReference type="PROSITE" id="PS01047">
    <property type="entry name" value="HMA_1"/>
    <property type="match status" value="1"/>
</dbReference>
<dbReference type="PANTHER" id="PTHR46594">
    <property type="entry name" value="P-TYPE CATION-TRANSPORTING ATPASE"/>
    <property type="match status" value="1"/>
</dbReference>
<sequence>MKKLFVLPILALFLISFQANAQSNKTETQKEVASKDVKTVTLKVTGMTCAGCSNQVYNALKSVDGVLEQLVEYSEDKAVVTFNPKLTTVEAIIKAINETPFTASIIKNKS</sequence>
<dbReference type="EMBL" id="UOEB01000250">
    <property type="protein sequence ID" value="VAV85870.1"/>
    <property type="molecule type" value="Genomic_DNA"/>
</dbReference>